<dbReference type="RefSeq" id="WP_226590085.1">
    <property type="nucleotide sequence ID" value="NZ_BLAY01000166.1"/>
</dbReference>
<evidence type="ECO:0000313" key="1">
    <source>
        <dbReference type="EMBL" id="GET42486.1"/>
    </source>
</evidence>
<dbReference type="AlphaFoldDB" id="A0AAV3XLH7"/>
<gene>
    <name evidence="1" type="ORF">MiSe_73040</name>
</gene>
<evidence type="ECO:0000313" key="2">
    <source>
        <dbReference type="Proteomes" id="UP001050975"/>
    </source>
</evidence>
<protein>
    <submittedName>
        <fullName evidence="1">Uncharacterized protein</fullName>
    </submittedName>
</protein>
<dbReference type="Proteomes" id="UP001050975">
    <property type="component" value="Unassembled WGS sequence"/>
</dbReference>
<reference evidence="1" key="1">
    <citation type="submission" date="2019-10" db="EMBL/GenBank/DDBJ databases">
        <title>Draft genome sequece of Microseira wollei NIES-4236.</title>
        <authorList>
            <person name="Yamaguchi H."/>
            <person name="Suzuki S."/>
            <person name="Kawachi M."/>
        </authorList>
    </citation>
    <scope>NUCLEOTIDE SEQUENCE</scope>
    <source>
        <strain evidence="1">NIES-4236</strain>
    </source>
</reference>
<name>A0AAV3XLH7_9CYAN</name>
<organism evidence="1 2">
    <name type="scientific">Microseira wollei NIES-4236</name>
    <dbReference type="NCBI Taxonomy" id="2530354"/>
    <lineage>
        <taxon>Bacteria</taxon>
        <taxon>Bacillati</taxon>
        <taxon>Cyanobacteriota</taxon>
        <taxon>Cyanophyceae</taxon>
        <taxon>Oscillatoriophycideae</taxon>
        <taxon>Aerosakkonematales</taxon>
        <taxon>Aerosakkonemataceae</taxon>
        <taxon>Microseira</taxon>
    </lineage>
</organism>
<dbReference type="EMBL" id="BLAY01000166">
    <property type="protein sequence ID" value="GET42486.1"/>
    <property type="molecule type" value="Genomic_DNA"/>
</dbReference>
<keyword evidence="2" id="KW-1185">Reference proteome</keyword>
<sequence>MSDKPQRRSRNVQIEAAVVAIDSNHDPATTAAFNYRQEEENVYPYLEEKGFVVERCQGKLARRIYVSSAARQPNVEYLTGVGHGSYDTFTGDYNNPIFTVGNYSPEECKDKIIHFLSCQTAAILGVDFVKHDCRAFFGYDIDFVFITKNADVFFECDSEIDRAFAEGLTAEEVYDRVYTLYTNRAEESFEQGDLNTFKFLEVDRDHLCAPSVDKRWGKPEAKLE</sequence>
<comment type="caution">
    <text evidence="1">The sequence shown here is derived from an EMBL/GenBank/DDBJ whole genome shotgun (WGS) entry which is preliminary data.</text>
</comment>
<proteinExistence type="predicted"/>
<accession>A0AAV3XLH7</accession>